<comment type="caution">
    <text evidence="1">The sequence shown here is derived from an EMBL/GenBank/DDBJ whole genome shotgun (WGS) entry which is preliminary data.</text>
</comment>
<dbReference type="EMBL" id="MU393559">
    <property type="protein sequence ID" value="KAI4861201.1"/>
    <property type="molecule type" value="Genomic_DNA"/>
</dbReference>
<name>A0ACB9YP76_9PEZI</name>
<sequence length="624" mass="68039">MKPNTSLLCLGVFLSGATALKPRALASDSVLLTEEDIGDFSAIAFGDETAVLSDPTPSVPCKIFPDDNAWPPETEWAQLNETLSGALLKPKPAAGACYQGPDFDLQQCQFLLANASMTHFWLDDPLVALSEWSQGRTCTLATNPEGNCTRGGFPEYVVNATSVKDIQAAVNFARNNNIRLVIKNTGHDFGGRSVGAGSLSIWTHWLKEMEFIPTYRIGQYRGMAAQLGAGVESWETHNFMVTHNITVVAPGYATVGGVGGWMSNGGHTYITSKLGLGADQVLSLGVVTASGRYVTADPFTNSDLFFAIRGGGGATYGVVTSAIFKAHPQVYVTNSALNLMLVPPSDTTFPQPNLVTDPEIFWQGVGAYYRYLADVLDAGGYGFSYIYPMGNNSFTFTTTTRFVDFTQEAAAEFMVPLYDELRAIGLNVTNPSMVFTGPYATPRSGGASPPSNTRYRSRLLPRENWEDDALWNQTMRAIRTATEAGFDNDFYFHGTLASPTAEVAGWPGRDNAINPAWRNNRMHAMLMDQTPSQSAERDAMFSSYMDLFRAAAPNAGSYMNEGDPAEPNWQQAFYGTNYERLRRIKSERDPWGLFWAPTTPGSEAWAVSPVDGVSVSQNGRLCRT</sequence>
<organism evidence="1 2">
    <name type="scientific">Hypoxylon rubiginosum</name>
    <dbReference type="NCBI Taxonomy" id="110542"/>
    <lineage>
        <taxon>Eukaryota</taxon>
        <taxon>Fungi</taxon>
        <taxon>Dikarya</taxon>
        <taxon>Ascomycota</taxon>
        <taxon>Pezizomycotina</taxon>
        <taxon>Sordariomycetes</taxon>
        <taxon>Xylariomycetidae</taxon>
        <taxon>Xylariales</taxon>
        <taxon>Hypoxylaceae</taxon>
        <taxon>Hypoxylon</taxon>
    </lineage>
</organism>
<gene>
    <name evidence="1" type="ORF">F4820DRAFT_74773</name>
</gene>
<keyword evidence="2" id="KW-1185">Reference proteome</keyword>
<accession>A0ACB9YP76</accession>
<protein>
    <submittedName>
        <fullName evidence="1">FAD-binding domain-containing protein</fullName>
    </submittedName>
</protein>
<reference evidence="1 2" key="1">
    <citation type="journal article" date="2022" name="New Phytol.">
        <title>Ecological generalism drives hyperdiversity of secondary metabolite gene clusters in xylarialean endophytes.</title>
        <authorList>
            <person name="Franco M.E.E."/>
            <person name="Wisecaver J.H."/>
            <person name="Arnold A.E."/>
            <person name="Ju Y.M."/>
            <person name="Slot J.C."/>
            <person name="Ahrendt S."/>
            <person name="Moore L.P."/>
            <person name="Eastman K.E."/>
            <person name="Scott K."/>
            <person name="Konkel Z."/>
            <person name="Mondo S.J."/>
            <person name="Kuo A."/>
            <person name="Hayes R.D."/>
            <person name="Haridas S."/>
            <person name="Andreopoulos B."/>
            <person name="Riley R."/>
            <person name="LaButti K."/>
            <person name="Pangilinan J."/>
            <person name="Lipzen A."/>
            <person name="Amirebrahimi M."/>
            <person name="Yan J."/>
            <person name="Adam C."/>
            <person name="Keymanesh K."/>
            <person name="Ng V."/>
            <person name="Louie K."/>
            <person name="Northen T."/>
            <person name="Drula E."/>
            <person name="Henrissat B."/>
            <person name="Hsieh H.M."/>
            <person name="Youens-Clark K."/>
            <person name="Lutzoni F."/>
            <person name="Miadlikowska J."/>
            <person name="Eastwood D.C."/>
            <person name="Hamelin R.C."/>
            <person name="Grigoriev I.V."/>
            <person name="U'Ren J.M."/>
        </authorList>
    </citation>
    <scope>NUCLEOTIDE SEQUENCE [LARGE SCALE GENOMIC DNA]</scope>
    <source>
        <strain evidence="1 2">CBS 119005</strain>
    </source>
</reference>
<dbReference type="Proteomes" id="UP001497700">
    <property type="component" value="Unassembled WGS sequence"/>
</dbReference>
<proteinExistence type="predicted"/>
<evidence type="ECO:0000313" key="1">
    <source>
        <dbReference type="EMBL" id="KAI4861201.1"/>
    </source>
</evidence>
<evidence type="ECO:0000313" key="2">
    <source>
        <dbReference type="Proteomes" id="UP001497700"/>
    </source>
</evidence>